<keyword evidence="1" id="KW-0645">Protease</keyword>
<evidence type="ECO:0000256" key="1">
    <source>
        <dbReference type="ARBA" id="ARBA00022670"/>
    </source>
</evidence>
<evidence type="ECO:0000313" key="6">
    <source>
        <dbReference type="EMBL" id="CAK7939343.1"/>
    </source>
</evidence>
<dbReference type="PROSITE" id="PS50994">
    <property type="entry name" value="INTEGRASE"/>
    <property type="match status" value="1"/>
</dbReference>
<dbReference type="SUPFAM" id="SSF53098">
    <property type="entry name" value="Ribonuclease H-like"/>
    <property type="match status" value="1"/>
</dbReference>
<proteinExistence type="predicted"/>
<keyword evidence="2" id="KW-0862">Zinc</keyword>
<protein>
    <submittedName>
        <fullName evidence="6">Uncharacterized protein</fullName>
    </submittedName>
</protein>
<dbReference type="InterPro" id="IPR036397">
    <property type="entry name" value="RNaseH_sf"/>
</dbReference>
<dbReference type="Pfam" id="PF14223">
    <property type="entry name" value="Retrotran_gag_2"/>
    <property type="match status" value="1"/>
</dbReference>
<feature type="compositionally biased region" description="Basic and acidic residues" evidence="3">
    <location>
        <begin position="189"/>
        <end position="199"/>
    </location>
</feature>
<dbReference type="EMBL" id="CAKLBY020000245">
    <property type="protein sequence ID" value="CAK7939343.1"/>
    <property type="molecule type" value="Genomic_DNA"/>
</dbReference>
<organism evidence="6 7">
    <name type="scientific">Peronospora matthiolae</name>
    <dbReference type="NCBI Taxonomy" id="2874970"/>
    <lineage>
        <taxon>Eukaryota</taxon>
        <taxon>Sar</taxon>
        <taxon>Stramenopiles</taxon>
        <taxon>Oomycota</taxon>
        <taxon>Peronosporomycetes</taxon>
        <taxon>Peronosporales</taxon>
        <taxon>Peronosporaceae</taxon>
        <taxon>Peronospora</taxon>
    </lineage>
</organism>
<dbReference type="PROSITE" id="PS50158">
    <property type="entry name" value="ZF_CCHC"/>
    <property type="match status" value="1"/>
</dbReference>
<feature type="domain" description="CCHC-type" evidence="4">
    <location>
        <begin position="224"/>
        <end position="239"/>
    </location>
</feature>
<dbReference type="Gene3D" id="3.30.420.10">
    <property type="entry name" value="Ribonuclease H-like superfamily/Ribonuclease H"/>
    <property type="match status" value="1"/>
</dbReference>
<dbReference type="PANTHER" id="PTHR42648">
    <property type="entry name" value="TRANSPOSASE, PUTATIVE-RELATED"/>
    <property type="match status" value="1"/>
</dbReference>
<dbReference type="SMART" id="SM00343">
    <property type="entry name" value="ZnF_C2HC"/>
    <property type="match status" value="1"/>
</dbReference>
<comment type="caution">
    <text evidence="6">The sequence shown here is derived from an EMBL/GenBank/DDBJ whole genome shotgun (WGS) entry which is preliminary data.</text>
</comment>
<dbReference type="GO" id="GO:0015074">
    <property type="term" value="P:DNA integration"/>
    <property type="evidence" value="ECO:0007669"/>
    <property type="project" value="InterPro"/>
</dbReference>
<dbReference type="Gene3D" id="4.10.60.10">
    <property type="entry name" value="Zinc finger, CCHC-type"/>
    <property type="match status" value="1"/>
</dbReference>
<feature type="region of interest" description="Disordered" evidence="3">
    <location>
        <begin position="189"/>
        <end position="220"/>
    </location>
</feature>
<dbReference type="InterPro" id="IPR036875">
    <property type="entry name" value="Znf_CCHC_sf"/>
</dbReference>
<sequence length="876" mass="99327">MPWTPPSLRISKFDGTNFHAWKFKMQMVLEERDLWEVVSGEIKAEQCETQLDQATYKRKSRKAMAVICLAMEDSQLPLVRSASGACDAWSRLEDHFEKKSLANKLFLRRRFFTTMMEEGDDVLEHINKLKTLAEQLEAVGAPVCEDDLVITLLGSLSDSYQFLITALESRSDTLSWELVTSRLLHEEMKRKEQGSKGDEASQGQAFITRDNQRKGRPVKKSWPCHNCGKIGHWMAECPSRIQENTERHRPQRAQDSGDRYRSQRANVAQEEDSGDYLFSIGETTSAKSSDIWLVDSGATQHMTCSKKFMRNYKGFDAVDVHLADDGIVQAIGSGDIVMSMKTPQGMKKGVLTNVWHIPKLSRNLFSVGRFTKDVGPVTFTKDGCYGEAKGTKWKIGAREGKGLFKLQMTPVAPEQANAAKSSGCQGGTKSYLWHLRLGHIGHDGLNCIVTKNIGIGIDISSVKKWDVCEGCALGKQTRVRFQSNTTARTSKLLEVIHSDVCGPMSMATFSGKRYFVTFIDDKSRYCVVYLLKSKSEVAAKFMEYAAMAETQTGKRVKYLQSDNGGEYKSDKLARFCAERGIQQRFTPPYTPQLNGVAERMNRTLVECARCMMEHAGLGKSYWGEAVMTAMFLRNRCPTRAIHQDKSPYQVWTMKKPILANLKVFGCHAYVQVPQDKRARSSTPSHHSVVSWDTPNTRSHIDLRKCQQERSRSVAMPHSWKTSLMKVRATTTMSQVSLSLMIMMRTKKKKKVKLTTTWTRATMTTKTPGLRRATSRDTRALNHLRKLPSFQVPSEEHTDVRRLSMCQRLQWILKQPTSLIQWGKRRLHSSRRWNQATPASGKKRVTRSSTRFRETTRGKSCLFRKVARPSGADGFFV</sequence>
<keyword evidence="2" id="KW-0863">Zinc-finger</keyword>
<evidence type="ECO:0000259" key="5">
    <source>
        <dbReference type="PROSITE" id="PS50994"/>
    </source>
</evidence>
<dbReference type="Pfam" id="PF00665">
    <property type="entry name" value="rve"/>
    <property type="match status" value="1"/>
</dbReference>
<dbReference type="GO" id="GO:0006508">
    <property type="term" value="P:proteolysis"/>
    <property type="evidence" value="ECO:0007669"/>
    <property type="project" value="UniProtKB-KW"/>
</dbReference>
<dbReference type="GO" id="GO:0003676">
    <property type="term" value="F:nucleic acid binding"/>
    <property type="evidence" value="ECO:0007669"/>
    <property type="project" value="InterPro"/>
</dbReference>
<evidence type="ECO:0000259" key="4">
    <source>
        <dbReference type="PROSITE" id="PS50158"/>
    </source>
</evidence>
<dbReference type="Pfam" id="PF22936">
    <property type="entry name" value="Pol_BBD"/>
    <property type="match status" value="1"/>
</dbReference>
<feature type="region of interest" description="Disordered" evidence="3">
    <location>
        <begin position="830"/>
        <end position="850"/>
    </location>
</feature>
<dbReference type="GO" id="GO:0008233">
    <property type="term" value="F:peptidase activity"/>
    <property type="evidence" value="ECO:0007669"/>
    <property type="project" value="UniProtKB-KW"/>
</dbReference>
<gene>
    <name evidence="6" type="ORF">PM001_LOCUS24493</name>
</gene>
<name>A0AAV1V1I4_9STRA</name>
<evidence type="ECO:0000313" key="7">
    <source>
        <dbReference type="Proteomes" id="UP001162060"/>
    </source>
</evidence>
<accession>A0AAV1V1I4</accession>
<keyword evidence="1" id="KW-0378">Hydrolase</keyword>
<dbReference type="InterPro" id="IPR001584">
    <property type="entry name" value="Integrase_cat-core"/>
</dbReference>
<dbReference type="InterPro" id="IPR025724">
    <property type="entry name" value="GAG-pre-integrase_dom"/>
</dbReference>
<dbReference type="Pfam" id="PF13976">
    <property type="entry name" value="gag_pre-integrs"/>
    <property type="match status" value="1"/>
</dbReference>
<dbReference type="SUPFAM" id="SSF57756">
    <property type="entry name" value="Retrovirus zinc finger-like domains"/>
    <property type="match status" value="1"/>
</dbReference>
<feature type="region of interest" description="Disordered" evidence="3">
    <location>
        <begin position="242"/>
        <end position="268"/>
    </location>
</feature>
<dbReference type="Pfam" id="PF00098">
    <property type="entry name" value="zf-CCHC"/>
    <property type="match status" value="1"/>
</dbReference>
<dbReference type="Proteomes" id="UP001162060">
    <property type="component" value="Unassembled WGS sequence"/>
</dbReference>
<dbReference type="AlphaFoldDB" id="A0AAV1V1I4"/>
<dbReference type="InterPro" id="IPR039537">
    <property type="entry name" value="Retrotran_Ty1/copia-like"/>
</dbReference>
<keyword evidence="2" id="KW-0479">Metal-binding</keyword>
<feature type="domain" description="Integrase catalytic" evidence="5">
    <location>
        <begin position="487"/>
        <end position="655"/>
    </location>
</feature>
<dbReference type="PANTHER" id="PTHR42648:SF28">
    <property type="entry name" value="TRANSPOSON-ENCODED PROTEIN WITH RIBONUCLEASE H-LIKE AND RETROVIRUS ZINC FINGER-LIKE DOMAINS"/>
    <property type="match status" value="1"/>
</dbReference>
<dbReference type="InterPro" id="IPR012337">
    <property type="entry name" value="RNaseH-like_sf"/>
</dbReference>
<dbReference type="InterPro" id="IPR054722">
    <property type="entry name" value="PolX-like_BBD"/>
</dbReference>
<evidence type="ECO:0000256" key="2">
    <source>
        <dbReference type="PROSITE-ProRule" id="PRU00047"/>
    </source>
</evidence>
<reference evidence="6" key="1">
    <citation type="submission" date="2024-01" db="EMBL/GenBank/DDBJ databases">
        <authorList>
            <person name="Webb A."/>
        </authorList>
    </citation>
    <scope>NUCLEOTIDE SEQUENCE</scope>
    <source>
        <strain evidence="6">Pm1</strain>
    </source>
</reference>
<dbReference type="GO" id="GO:0008270">
    <property type="term" value="F:zinc ion binding"/>
    <property type="evidence" value="ECO:0007669"/>
    <property type="project" value="UniProtKB-KW"/>
</dbReference>
<dbReference type="InterPro" id="IPR001878">
    <property type="entry name" value="Znf_CCHC"/>
</dbReference>
<evidence type="ECO:0000256" key="3">
    <source>
        <dbReference type="SAM" id="MobiDB-lite"/>
    </source>
</evidence>